<keyword evidence="4 12" id="KW-0132">Cell division</keyword>
<dbReference type="InterPro" id="IPR001986">
    <property type="entry name" value="Enolpyruvate_Tfrase_dom"/>
</dbReference>
<dbReference type="InterPro" id="IPR036968">
    <property type="entry name" value="Enolpyruvate_Tfrase_sf"/>
</dbReference>
<keyword evidence="6 12" id="KW-0133">Cell shape</keyword>
<comment type="caution">
    <text evidence="14">The sequence shown here is derived from an EMBL/GenBank/DDBJ whole genome shotgun (WGS) entry which is preliminary data.</text>
</comment>
<keyword evidence="12" id="KW-0670">Pyruvate</keyword>
<comment type="function">
    <text evidence="12">Cell wall formation. Adds enolpyruvyl to UDP-N-acetylglucosamine.</text>
</comment>
<dbReference type="UniPathway" id="UPA00219"/>
<dbReference type="CDD" id="cd01555">
    <property type="entry name" value="UdpNAET"/>
    <property type="match status" value="1"/>
</dbReference>
<dbReference type="GO" id="GO:0008360">
    <property type="term" value="P:regulation of cell shape"/>
    <property type="evidence" value="ECO:0007669"/>
    <property type="project" value="UniProtKB-KW"/>
</dbReference>
<protein>
    <recommendedName>
        <fullName evidence="12">UDP-N-acetylglucosamine 1-carboxyvinyltransferase</fullName>
        <ecNumber evidence="12">2.5.1.7</ecNumber>
    </recommendedName>
    <alternativeName>
        <fullName evidence="12">Enoylpyruvate transferase</fullName>
    </alternativeName>
    <alternativeName>
        <fullName evidence="12">UDP-N-acetylglucosamine enolpyruvyl transferase</fullName>
        <shortName evidence="12">EPT</shortName>
    </alternativeName>
</protein>
<keyword evidence="5 12" id="KW-0808">Transferase</keyword>
<evidence type="ECO:0000256" key="12">
    <source>
        <dbReference type="HAMAP-Rule" id="MF_00111"/>
    </source>
</evidence>
<dbReference type="GO" id="GO:0071555">
    <property type="term" value="P:cell wall organization"/>
    <property type="evidence" value="ECO:0007669"/>
    <property type="project" value="UniProtKB-KW"/>
</dbReference>
<evidence type="ECO:0000256" key="10">
    <source>
        <dbReference type="ARBA" id="ARBA00038367"/>
    </source>
</evidence>
<dbReference type="Pfam" id="PF00275">
    <property type="entry name" value="EPSP_synthase"/>
    <property type="match status" value="1"/>
</dbReference>
<feature type="modified residue" description="2-(S-cysteinyl)pyruvic acid O-phosphothioketal" evidence="12">
    <location>
        <position position="103"/>
    </location>
</feature>
<organism evidence="14 15">
    <name type="scientific">Candidatus Giovannonibacteria bacterium RIFCSPHIGHO2_02_43_13</name>
    <dbReference type="NCBI Taxonomy" id="1798330"/>
    <lineage>
        <taxon>Bacteria</taxon>
        <taxon>Candidatus Giovannoniibacteriota</taxon>
    </lineage>
</organism>
<dbReference type="SUPFAM" id="SSF55205">
    <property type="entry name" value="EPT/RTPC-like"/>
    <property type="match status" value="1"/>
</dbReference>
<dbReference type="GO" id="GO:0019277">
    <property type="term" value="P:UDP-N-acetylgalactosamine biosynthetic process"/>
    <property type="evidence" value="ECO:0007669"/>
    <property type="project" value="InterPro"/>
</dbReference>
<dbReference type="InterPro" id="IPR050068">
    <property type="entry name" value="MurA_subfamily"/>
</dbReference>
<keyword evidence="7 12" id="KW-0573">Peptidoglycan synthesis</keyword>
<evidence type="ECO:0000256" key="2">
    <source>
        <dbReference type="ARBA" id="ARBA00004752"/>
    </source>
</evidence>
<keyword evidence="9 12" id="KW-0961">Cell wall biogenesis/degradation</keyword>
<evidence type="ECO:0000256" key="5">
    <source>
        <dbReference type="ARBA" id="ARBA00022679"/>
    </source>
</evidence>
<dbReference type="GO" id="GO:0009252">
    <property type="term" value="P:peptidoglycan biosynthetic process"/>
    <property type="evidence" value="ECO:0007669"/>
    <property type="project" value="UniProtKB-UniRule"/>
</dbReference>
<comment type="similarity">
    <text evidence="10 12">Belongs to the EPSP synthase family. MurA subfamily.</text>
</comment>
<feature type="binding site" evidence="12">
    <location>
        <position position="323"/>
    </location>
    <ligand>
        <name>UDP-N-acetyl-alpha-D-glucosamine</name>
        <dbReference type="ChEBI" id="CHEBI:57705"/>
    </ligand>
</feature>
<evidence type="ECO:0000256" key="3">
    <source>
        <dbReference type="ARBA" id="ARBA00022490"/>
    </source>
</evidence>
<comment type="caution">
    <text evidence="12">Lacks conserved residue(s) required for the propagation of feature annotation.</text>
</comment>
<dbReference type="AlphaFoldDB" id="A0A1F5WQ05"/>
<evidence type="ECO:0000256" key="8">
    <source>
        <dbReference type="ARBA" id="ARBA00023306"/>
    </source>
</evidence>
<comment type="catalytic activity">
    <reaction evidence="11 12">
        <text>phosphoenolpyruvate + UDP-N-acetyl-alpha-D-glucosamine = UDP-N-acetyl-3-O-(1-carboxyvinyl)-alpha-D-glucosamine + phosphate</text>
        <dbReference type="Rhea" id="RHEA:18681"/>
        <dbReference type="ChEBI" id="CHEBI:43474"/>
        <dbReference type="ChEBI" id="CHEBI:57705"/>
        <dbReference type="ChEBI" id="CHEBI:58702"/>
        <dbReference type="ChEBI" id="CHEBI:68483"/>
        <dbReference type="EC" id="2.5.1.7"/>
    </reaction>
</comment>
<evidence type="ECO:0000256" key="6">
    <source>
        <dbReference type="ARBA" id="ARBA00022960"/>
    </source>
</evidence>
<accession>A0A1F5WQ05</accession>
<feature type="active site" description="Proton donor" evidence="12">
    <location>
        <position position="103"/>
    </location>
</feature>
<dbReference type="InterPro" id="IPR005750">
    <property type="entry name" value="UDP_GlcNAc_COvinyl_MurA"/>
</dbReference>
<keyword evidence="3 12" id="KW-0963">Cytoplasm</keyword>
<feature type="binding site" evidence="12">
    <location>
        <begin position="26"/>
        <end position="27"/>
    </location>
    <ligand>
        <name>phosphoenolpyruvate</name>
        <dbReference type="ChEBI" id="CHEBI:58702"/>
    </ligand>
</feature>
<dbReference type="PANTHER" id="PTHR43783:SF1">
    <property type="entry name" value="UDP-N-ACETYLGLUCOSAMINE 1-CARBOXYVINYLTRANSFERASE"/>
    <property type="match status" value="1"/>
</dbReference>
<comment type="subcellular location">
    <subcellularLocation>
        <location evidence="1 12">Cytoplasm</location>
    </subcellularLocation>
</comment>
<evidence type="ECO:0000313" key="15">
    <source>
        <dbReference type="Proteomes" id="UP000178425"/>
    </source>
</evidence>
<dbReference type="GO" id="GO:0005737">
    <property type="term" value="C:cytoplasm"/>
    <property type="evidence" value="ECO:0007669"/>
    <property type="project" value="UniProtKB-SubCell"/>
</dbReference>
<comment type="pathway">
    <text evidence="2 12">Cell wall biogenesis; peptidoglycan biosynthesis.</text>
</comment>
<dbReference type="Proteomes" id="UP000178425">
    <property type="component" value="Unassembled WGS sequence"/>
</dbReference>
<evidence type="ECO:0000256" key="11">
    <source>
        <dbReference type="ARBA" id="ARBA00047527"/>
    </source>
</evidence>
<dbReference type="EC" id="2.5.1.7" evidence="12"/>
<keyword evidence="8 12" id="KW-0131">Cell cycle</keyword>
<reference evidence="14 15" key="1">
    <citation type="journal article" date="2016" name="Nat. Commun.">
        <title>Thousands of microbial genomes shed light on interconnected biogeochemical processes in an aquifer system.</title>
        <authorList>
            <person name="Anantharaman K."/>
            <person name="Brown C.T."/>
            <person name="Hug L.A."/>
            <person name="Sharon I."/>
            <person name="Castelle C.J."/>
            <person name="Probst A.J."/>
            <person name="Thomas B.C."/>
            <person name="Singh A."/>
            <person name="Wilkins M.J."/>
            <person name="Karaoz U."/>
            <person name="Brodie E.L."/>
            <person name="Williams K.H."/>
            <person name="Hubbard S.S."/>
            <person name="Banfield J.F."/>
        </authorList>
    </citation>
    <scope>NUCLEOTIDE SEQUENCE [LARGE SCALE GENOMIC DNA]</scope>
</reference>
<sequence length="414" mass="44112">MPAFLIKGGGASVPNLEGEIAVGSSKNASLPALASSLLFGDMPRFLNLPEIEDIKRMSELILSVDSEGNVDLDIAKRFRASILVVGPLLAKFGRASFPHPGGCLIGARPIDVFINGWEAIGGKLVKSGKTDGGNLIYTVEAPGGLTGCDYTFKVQSVTGTEGMMMTALLAKGDTVLRNCAMEPEIEYLADFLNKNGADIRGAGTTEITVAGRSGKLLRAVSPFLAPPDRIEAGTLLILGALAARSLEIKNINKCELASLFAALGEAGVETIETKNGVLVKKPKKINPVNIKTKEYPGFATDLQAPFSVLATQASGQSLIHETIFEGRLAYTEDLNRMGAKVTLMDPHRALITGHTPLYGRELTSPDLRAGLAYVIAALIAEGESKICNIYQIDRGYEKIDERLRAIGADIDRID</sequence>
<dbReference type="NCBIfam" id="NF006873">
    <property type="entry name" value="PRK09369.1"/>
    <property type="match status" value="1"/>
</dbReference>
<dbReference type="GO" id="GO:0051301">
    <property type="term" value="P:cell division"/>
    <property type="evidence" value="ECO:0007669"/>
    <property type="project" value="UniProtKB-KW"/>
</dbReference>
<dbReference type="Gene3D" id="3.65.10.10">
    <property type="entry name" value="Enolpyruvate transferase domain"/>
    <property type="match status" value="2"/>
</dbReference>
<gene>
    <name evidence="12" type="primary">murA</name>
    <name evidence="14" type="ORF">A2W54_02865</name>
</gene>
<evidence type="ECO:0000256" key="7">
    <source>
        <dbReference type="ARBA" id="ARBA00022984"/>
    </source>
</evidence>
<name>A0A1F5WQ05_9BACT</name>
<dbReference type="GO" id="GO:0008760">
    <property type="term" value="F:UDP-N-acetylglucosamine 1-carboxyvinyltransferase activity"/>
    <property type="evidence" value="ECO:0007669"/>
    <property type="project" value="UniProtKB-UniRule"/>
</dbReference>
<dbReference type="EMBL" id="MFHI01000037">
    <property type="protein sequence ID" value="OGF77684.1"/>
    <property type="molecule type" value="Genomic_DNA"/>
</dbReference>
<evidence type="ECO:0000256" key="9">
    <source>
        <dbReference type="ARBA" id="ARBA00023316"/>
    </source>
</evidence>
<feature type="domain" description="Enolpyruvate transferase" evidence="13">
    <location>
        <begin position="15"/>
        <end position="403"/>
    </location>
</feature>
<dbReference type="PANTHER" id="PTHR43783">
    <property type="entry name" value="UDP-N-ACETYLGLUCOSAMINE 1-CARBOXYVINYLTRANSFERASE"/>
    <property type="match status" value="1"/>
</dbReference>
<evidence type="ECO:0000313" key="14">
    <source>
        <dbReference type="EMBL" id="OGF77684.1"/>
    </source>
</evidence>
<evidence type="ECO:0000256" key="1">
    <source>
        <dbReference type="ARBA" id="ARBA00004496"/>
    </source>
</evidence>
<proteinExistence type="inferred from homology"/>
<evidence type="ECO:0000256" key="4">
    <source>
        <dbReference type="ARBA" id="ARBA00022618"/>
    </source>
</evidence>
<dbReference type="InterPro" id="IPR013792">
    <property type="entry name" value="RNA3'P_cycl/enolpyr_Trfase_a/b"/>
</dbReference>
<evidence type="ECO:0000259" key="13">
    <source>
        <dbReference type="Pfam" id="PF00275"/>
    </source>
</evidence>
<dbReference type="HAMAP" id="MF_00111">
    <property type="entry name" value="MurA"/>
    <property type="match status" value="1"/>
</dbReference>
<feature type="binding site" evidence="12">
    <location>
        <position position="301"/>
    </location>
    <ligand>
        <name>UDP-N-acetyl-alpha-D-glucosamine</name>
        <dbReference type="ChEBI" id="CHEBI:57705"/>
    </ligand>
</feature>
<feature type="binding site" evidence="12">
    <location>
        <position position="79"/>
    </location>
    <ligand>
        <name>UDP-N-acetyl-alpha-D-glucosamine</name>
        <dbReference type="ChEBI" id="CHEBI:57705"/>
    </ligand>
</feature>